<evidence type="ECO:0000256" key="7">
    <source>
        <dbReference type="ARBA" id="ARBA00022779"/>
    </source>
</evidence>
<keyword evidence="10" id="KW-0406">Ion transport</keyword>
<accession>D5MGJ5</accession>
<dbReference type="Pfam" id="PF20560">
    <property type="entry name" value="MotA_N"/>
    <property type="match status" value="1"/>
</dbReference>
<dbReference type="GO" id="GO:0006935">
    <property type="term" value="P:chemotaxis"/>
    <property type="evidence" value="ECO:0007669"/>
    <property type="project" value="UniProtKB-KW"/>
</dbReference>
<comment type="subcellular location">
    <subcellularLocation>
        <location evidence="1">Cell membrane</location>
        <topology evidence="1">Multi-pass membrane protein</topology>
    </subcellularLocation>
</comment>
<keyword evidence="7" id="KW-0283">Flagellar rotation</keyword>
<comment type="similarity">
    <text evidence="2">Belongs to the MotA family.</text>
</comment>
<evidence type="ECO:0000256" key="4">
    <source>
        <dbReference type="ARBA" id="ARBA00022475"/>
    </source>
</evidence>
<evidence type="ECO:0000313" key="15">
    <source>
        <dbReference type="EMBL" id="CBE68876.1"/>
    </source>
</evidence>
<feature type="domain" description="Motility protein A N-terminal" evidence="14">
    <location>
        <begin position="8"/>
        <end position="93"/>
    </location>
</feature>
<dbReference type="eggNOG" id="COG1291">
    <property type="taxonomic scope" value="Bacteria"/>
</dbReference>
<dbReference type="GO" id="GO:0005886">
    <property type="term" value="C:plasma membrane"/>
    <property type="evidence" value="ECO:0007669"/>
    <property type="project" value="UniProtKB-SubCell"/>
</dbReference>
<reference evidence="15 16" key="1">
    <citation type="journal article" date="2010" name="Nature">
        <title>Nitrite-driven anaerobic methane oxidation by oxygenic bacteria.</title>
        <authorList>
            <person name="Ettwig K.F."/>
            <person name="Butler M.K."/>
            <person name="Le Paslier D."/>
            <person name="Pelletier E."/>
            <person name="Mangenot S."/>
            <person name="Kuypers M.M.M."/>
            <person name="Schreiber F."/>
            <person name="Dutilh B.E."/>
            <person name="Zedelius J."/>
            <person name="de Beer D."/>
            <person name="Gloerich J."/>
            <person name="Wessels H.J.C.T."/>
            <person name="van Allen T."/>
            <person name="Luesken F."/>
            <person name="Wu M."/>
            <person name="van de Pas-Schoonen K.T."/>
            <person name="Op den Camp H.J.M."/>
            <person name="Janssen-Megens E.M."/>
            <person name="Francoijs K-J."/>
            <person name="Stunnenberg H."/>
            <person name="Weissenbach J."/>
            <person name="Jetten M.S.M."/>
            <person name="Strous M."/>
        </authorList>
    </citation>
    <scope>NUCLEOTIDE SEQUENCE [LARGE SCALE GENOMIC DNA]</scope>
</reference>
<dbReference type="Pfam" id="PF01618">
    <property type="entry name" value="MotA_ExbB"/>
    <property type="match status" value="1"/>
</dbReference>
<protein>
    <submittedName>
        <fullName evidence="15">MotA/TolQ/ExbB proton channel</fullName>
    </submittedName>
</protein>
<dbReference type="PANTHER" id="PTHR30433">
    <property type="entry name" value="CHEMOTAXIS PROTEIN MOTA"/>
    <property type="match status" value="1"/>
</dbReference>
<dbReference type="InterPro" id="IPR000540">
    <property type="entry name" value="Flag_MotA_CS"/>
</dbReference>
<dbReference type="STRING" id="671143.DAMO_1818"/>
<evidence type="ECO:0000259" key="13">
    <source>
        <dbReference type="Pfam" id="PF01618"/>
    </source>
</evidence>
<evidence type="ECO:0000256" key="10">
    <source>
        <dbReference type="ARBA" id="ARBA00023065"/>
    </source>
</evidence>
<evidence type="ECO:0000256" key="6">
    <source>
        <dbReference type="ARBA" id="ARBA00022692"/>
    </source>
</evidence>
<dbReference type="HOGENOM" id="CLU_079895_0_0_0"/>
<evidence type="ECO:0000256" key="3">
    <source>
        <dbReference type="ARBA" id="ARBA00022448"/>
    </source>
</evidence>
<evidence type="ECO:0000256" key="2">
    <source>
        <dbReference type="ARBA" id="ARBA00008038"/>
    </source>
</evidence>
<evidence type="ECO:0000256" key="12">
    <source>
        <dbReference type="SAM" id="Phobius"/>
    </source>
</evidence>
<evidence type="ECO:0000256" key="1">
    <source>
        <dbReference type="ARBA" id="ARBA00004651"/>
    </source>
</evidence>
<evidence type="ECO:0000256" key="5">
    <source>
        <dbReference type="ARBA" id="ARBA00022500"/>
    </source>
</evidence>
<evidence type="ECO:0000259" key="14">
    <source>
        <dbReference type="Pfam" id="PF20560"/>
    </source>
</evidence>
<organism evidence="15 16">
    <name type="scientific">Methylomirabilis oxygeniifera</name>
    <dbReference type="NCBI Taxonomy" id="671143"/>
    <lineage>
        <taxon>Bacteria</taxon>
        <taxon>Candidatus Methylomirabilota</taxon>
        <taxon>Candidatus Methylomirabilia</taxon>
        <taxon>Candidatus Methylomirabilales</taxon>
        <taxon>Candidatus Methylomirabilaceae</taxon>
        <taxon>Candidatus Methylomirabilis</taxon>
    </lineage>
</organism>
<dbReference type="KEGG" id="mox:DAMO_1818"/>
<feature type="transmembrane region" description="Helical" evidence="12">
    <location>
        <begin position="29"/>
        <end position="53"/>
    </location>
</feature>
<dbReference type="EMBL" id="FP565575">
    <property type="protein sequence ID" value="CBE68876.1"/>
    <property type="molecule type" value="Genomic_DNA"/>
</dbReference>
<keyword evidence="4" id="KW-1003">Cell membrane</keyword>
<dbReference type="InterPro" id="IPR046786">
    <property type="entry name" value="MotA_N"/>
</dbReference>
<feature type="transmembrane region" description="Helical" evidence="12">
    <location>
        <begin position="184"/>
        <end position="204"/>
    </location>
</feature>
<dbReference type="Proteomes" id="UP000006898">
    <property type="component" value="Chromosome"/>
</dbReference>
<dbReference type="PROSITE" id="PS01307">
    <property type="entry name" value="MOTA"/>
    <property type="match status" value="1"/>
</dbReference>
<feature type="domain" description="MotA/TolQ/ExbB proton channel" evidence="13">
    <location>
        <begin position="104"/>
        <end position="222"/>
    </location>
</feature>
<dbReference type="PANTHER" id="PTHR30433:SF3">
    <property type="entry name" value="MOTILITY PROTEIN A"/>
    <property type="match status" value="1"/>
</dbReference>
<keyword evidence="11 12" id="KW-0472">Membrane</keyword>
<dbReference type="AlphaFoldDB" id="D5MGJ5"/>
<keyword evidence="9 12" id="KW-1133">Transmembrane helix</keyword>
<dbReference type="InterPro" id="IPR047055">
    <property type="entry name" value="MotA-like"/>
</dbReference>
<evidence type="ECO:0000256" key="11">
    <source>
        <dbReference type="ARBA" id="ARBA00023136"/>
    </source>
</evidence>
<evidence type="ECO:0000313" key="16">
    <source>
        <dbReference type="Proteomes" id="UP000006898"/>
    </source>
</evidence>
<dbReference type="PATRIC" id="fig|671143.5.peg.1613"/>
<proteinExistence type="inferred from homology"/>
<keyword evidence="6 12" id="KW-0812">Transmembrane</keyword>
<keyword evidence="5" id="KW-0145">Chemotaxis</keyword>
<gene>
    <name evidence="15" type="ORF">DAMO_1818</name>
</gene>
<sequence>MDLGILGGLAIGLTAIVGSVLLDGGDLRAFVNLPAFLIIAGGTVGATMVTASLKDTLALPKLMKRALCAGVALEPHEVIVTLVDLAQTARKEGVLALQDRVSANGVDPFLRKGIELVIDGADETIVREIMQAEIHSMKARHVKGIEIFGIMGGYAPTMGIIGTVMGLVHVLSKLGEGTDSLGRGIAVAFLATFYGIFSANVLFLPISGNLKVKSEAEVRIREVMMEGVLGIQSGLNPHMLEQKLRSYFASMA</sequence>
<evidence type="ECO:0000256" key="8">
    <source>
        <dbReference type="ARBA" id="ARBA00022781"/>
    </source>
</evidence>
<dbReference type="GO" id="GO:1902600">
    <property type="term" value="P:proton transmembrane transport"/>
    <property type="evidence" value="ECO:0007669"/>
    <property type="project" value="UniProtKB-KW"/>
</dbReference>
<keyword evidence="3" id="KW-0813">Transport</keyword>
<dbReference type="InterPro" id="IPR002898">
    <property type="entry name" value="MotA_ExbB_proton_chnl"/>
</dbReference>
<feature type="transmembrane region" description="Helical" evidence="12">
    <location>
        <begin position="147"/>
        <end position="172"/>
    </location>
</feature>
<dbReference type="GO" id="GO:0071978">
    <property type="term" value="P:bacterial-type flagellum-dependent swarming motility"/>
    <property type="evidence" value="ECO:0007669"/>
    <property type="project" value="InterPro"/>
</dbReference>
<keyword evidence="8" id="KW-0375">Hydrogen ion transport</keyword>
<evidence type="ECO:0000256" key="9">
    <source>
        <dbReference type="ARBA" id="ARBA00022989"/>
    </source>
</evidence>
<name>D5MGJ5_METO1</name>